<dbReference type="AlphaFoldDB" id="A0A812NUQ1"/>
<feature type="region of interest" description="Disordered" evidence="1">
    <location>
        <begin position="143"/>
        <end position="188"/>
    </location>
</feature>
<feature type="compositionally biased region" description="Pro residues" evidence="1">
    <location>
        <begin position="114"/>
        <end position="124"/>
    </location>
</feature>
<dbReference type="Proteomes" id="UP000601435">
    <property type="component" value="Unassembled WGS sequence"/>
</dbReference>
<evidence type="ECO:0000256" key="1">
    <source>
        <dbReference type="SAM" id="MobiDB-lite"/>
    </source>
</evidence>
<feature type="region of interest" description="Disordered" evidence="1">
    <location>
        <begin position="89"/>
        <end position="131"/>
    </location>
</feature>
<keyword evidence="3" id="KW-1185">Reference proteome</keyword>
<protein>
    <submittedName>
        <fullName evidence="2">Uncharacterized protein</fullName>
    </submittedName>
</protein>
<dbReference type="EMBL" id="CAJNJA010012769">
    <property type="protein sequence ID" value="CAE7304551.1"/>
    <property type="molecule type" value="Genomic_DNA"/>
</dbReference>
<evidence type="ECO:0000313" key="2">
    <source>
        <dbReference type="EMBL" id="CAE7304551.1"/>
    </source>
</evidence>
<accession>A0A812NUQ1</accession>
<dbReference type="OrthoDB" id="10459023at2759"/>
<comment type="caution">
    <text evidence="2">The sequence shown here is derived from an EMBL/GenBank/DDBJ whole genome shotgun (WGS) entry which is preliminary data.</text>
</comment>
<feature type="compositionally biased region" description="Low complexity" evidence="1">
    <location>
        <begin position="178"/>
        <end position="188"/>
    </location>
</feature>
<sequence length="196" mass="21789">MGEQATYGPSYRGGLAPPPEWWLQFVHVFAPGQLAQLQQAYNNTWAQPCHWPMHQSTYPVNPNPYYSTPTAFAHPPPFCPAPLPLHIHQPFPQPPASHAQPSPIQRPVATPAHACPPNPIPPFTSTPAQPSWADLSEELAPVNQREELPTLLPKPNKGKGKGKGSSQKPKGNGKGNKPRNGFNHSWSYDYYNSYWY</sequence>
<name>A0A812NUQ1_9DINO</name>
<gene>
    <name evidence="2" type="ORF">SNEC2469_LOCUS7537</name>
</gene>
<organism evidence="2 3">
    <name type="scientific">Symbiodinium necroappetens</name>
    <dbReference type="NCBI Taxonomy" id="1628268"/>
    <lineage>
        <taxon>Eukaryota</taxon>
        <taxon>Sar</taxon>
        <taxon>Alveolata</taxon>
        <taxon>Dinophyceae</taxon>
        <taxon>Suessiales</taxon>
        <taxon>Symbiodiniaceae</taxon>
        <taxon>Symbiodinium</taxon>
    </lineage>
</organism>
<reference evidence="2" key="1">
    <citation type="submission" date="2021-02" db="EMBL/GenBank/DDBJ databases">
        <authorList>
            <person name="Dougan E. K."/>
            <person name="Rhodes N."/>
            <person name="Thang M."/>
            <person name="Chan C."/>
        </authorList>
    </citation>
    <scope>NUCLEOTIDE SEQUENCE</scope>
</reference>
<evidence type="ECO:0000313" key="3">
    <source>
        <dbReference type="Proteomes" id="UP000601435"/>
    </source>
</evidence>
<feature type="compositionally biased region" description="Low complexity" evidence="1">
    <location>
        <begin position="89"/>
        <end position="103"/>
    </location>
</feature>
<proteinExistence type="predicted"/>